<evidence type="ECO:0000256" key="10">
    <source>
        <dbReference type="ARBA" id="ARBA00023212"/>
    </source>
</evidence>
<evidence type="ECO:0000256" key="8">
    <source>
        <dbReference type="ARBA" id="ARBA00023054"/>
    </source>
</evidence>
<feature type="coiled-coil region" evidence="14">
    <location>
        <begin position="600"/>
        <end position="634"/>
    </location>
</feature>
<feature type="binding site" evidence="12">
    <location>
        <begin position="252"/>
        <end position="259"/>
    </location>
    <ligand>
        <name>ATP</name>
        <dbReference type="ChEBI" id="CHEBI:30616"/>
    </ligand>
</feature>
<evidence type="ECO:0000256" key="3">
    <source>
        <dbReference type="ARBA" id="ARBA00022618"/>
    </source>
</evidence>
<dbReference type="SMART" id="SM00129">
    <property type="entry name" value="KISc"/>
    <property type="match status" value="1"/>
</dbReference>
<reference evidence="17" key="2">
    <citation type="submission" date="2025-09" db="UniProtKB">
        <authorList>
            <consortium name="Ensembl"/>
        </authorList>
    </citation>
    <scope>IDENTIFICATION</scope>
</reference>
<keyword evidence="10" id="KW-0206">Cytoskeleton</keyword>
<keyword evidence="5 12" id="KW-0547">Nucleotide-binding</keyword>
<dbReference type="GO" id="GO:0007018">
    <property type="term" value="P:microtubule-based movement"/>
    <property type="evidence" value="ECO:0007669"/>
    <property type="project" value="InterPro"/>
</dbReference>
<evidence type="ECO:0000313" key="17">
    <source>
        <dbReference type="Ensembl" id="ENSSTUP00000057012.1"/>
    </source>
</evidence>
<dbReference type="Pfam" id="PF00225">
    <property type="entry name" value="Kinesin"/>
    <property type="match status" value="1"/>
</dbReference>
<evidence type="ECO:0000256" key="6">
    <source>
        <dbReference type="ARBA" id="ARBA00022776"/>
    </source>
</evidence>
<dbReference type="InterPro" id="IPR027417">
    <property type="entry name" value="P-loop_NTPase"/>
</dbReference>
<organism evidence="17 18">
    <name type="scientific">Salmo trutta</name>
    <name type="common">Brown trout</name>
    <dbReference type="NCBI Taxonomy" id="8032"/>
    <lineage>
        <taxon>Eukaryota</taxon>
        <taxon>Metazoa</taxon>
        <taxon>Chordata</taxon>
        <taxon>Craniata</taxon>
        <taxon>Vertebrata</taxon>
        <taxon>Euteleostomi</taxon>
        <taxon>Actinopterygii</taxon>
        <taxon>Neopterygii</taxon>
        <taxon>Teleostei</taxon>
        <taxon>Protacanthopterygii</taxon>
        <taxon>Salmoniformes</taxon>
        <taxon>Salmonidae</taxon>
        <taxon>Salmoninae</taxon>
        <taxon>Salmo</taxon>
    </lineage>
</organism>
<evidence type="ECO:0000256" key="11">
    <source>
        <dbReference type="ARBA" id="ARBA00023306"/>
    </source>
</evidence>
<evidence type="ECO:0000256" key="13">
    <source>
        <dbReference type="RuleBase" id="RU000394"/>
    </source>
</evidence>
<reference evidence="17" key="1">
    <citation type="submission" date="2025-08" db="UniProtKB">
        <authorList>
            <consortium name="Ensembl"/>
        </authorList>
    </citation>
    <scope>IDENTIFICATION</scope>
</reference>
<evidence type="ECO:0000256" key="15">
    <source>
        <dbReference type="SAM" id="MobiDB-lite"/>
    </source>
</evidence>
<dbReference type="GO" id="GO:0005524">
    <property type="term" value="F:ATP binding"/>
    <property type="evidence" value="ECO:0007669"/>
    <property type="project" value="UniProtKB-UniRule"/>
</dbReference>
<keyword evidence="11" id="KW-0131">Cell cycle</keyword>
<accession>A0A674ADJ0</accession>
<dbReference type="Proteomes" id="UP000472277">
    <property type="component" value="Chromosome 15"/>
</dbReference>
<dbReference type="InterPro" id="IPR036961">
    <property type="entry name" value="Kinesin_motor_dom_sf"/>
</dbReference>
<keyword evidence="6" id="KW-0498">Mitosis</keyword>
<dbReference type="PANTHER" id="PTHR47971:SF8">
    <property type="entry name" value="KINESIN-LIKE PROTEIN"/>
    <property type="match status" value="1"/>
</dbReference>
<evidence type="ECO:0000256" key="14">
    <source>
        <dbReference type="SAM" id="Coils"/>
    </source>
</evidence>
<evidence type="ECO:0000256" key="4">
    <source>
        <dbReference type="ARBA" id="ARBA00022701"/>
    </source>
</evidence>
<evidence type="ECO:0000256" key="5">
    <source>
        <dbReference type="ARBA" id="ARBA00022741"/>
    </source>
</evidence>
<gene>
    <name evidence="17" type="primary">LOC115149307</name>
</gene>
<dbReference type="SUPFAM" id="SSF52540">
    <property type="entry name" value="P-loop containing nucleoside triphosphate hydrolases"/>
    <property type="match status" value="1"/>
</dbReference>
<evidence type="ECO:0000259" key="16">
    <source>
        <dbReference type="PROSITE" id="PS50067"/>
    </source>
</evidence>
<evidence type="ECO:0000256" key="9">
    <source>
        <dbReference type="ARBA" id="ARBA00023175"/>
    </source>
</evidence>
<dbReference type="GeneTree" id="ENSGT00940000155570"/>
<dbReference type="GO" id="GO:0007019">
    <property type="term" value="P:microtubule depolymerization"/>
    <property type="evidence" value="ECO:0007669"/>
    <property type="project" value="TreeGrafter"/>
</dbReference>
<dbReference type="PRINTS" id="PR00380">
    <property type="entry name" value="KINESINHEAVY"/>
</dbReference>
<dbReference type="FunFam" id="3.40.850.10:FF:000006">
    <property type="entry name" value="Kinesin-like protein"/>
    <property type="match status" value="1"/>
</dbReference>
<dbReference type="GO" id="GO:0051301">
    <property type="term" value="P:cell division"/>
    <property type="evidence" value="ECO:0007669"/>
    <property type="project" value="UniProtKB-KW"/>
</dbReference>
<dbReference type="CDD" id="cd01367">
    <property type="entry name" value="KISc_KIF2_like"/>
    <property type="match status" value="1"/>
</dbReference>
<dbReference type="PROSITE" id="PS00411">
    <property type="entry name" value="KINESIN_MOTOR_1"/>
    <property type="match status" value="1"/>
</dbReference>
<evidence type="ECO:0000256" key="7">
    <source>
        <dbReference type="ARBA" id="ARBA00022840"/>
    </source>
</evidence>
<feature type="domain" description="Kinesin motor" evidence="16">
    <location>
        <begin position="162"/>
        <end position="492"/>
    </location>
</feature>
<dbReference type="InterPro" id="IPR001752">
    <property type="entry name" value="Kinesin_motor_dom"/>
</dbReference>
<evidence type="ECO:0000256" key="1">
    <source>
        <dbReference type="ARBA" id="ARBA00004245"/>
    </source>
</evidence>
<evidence type="ECO:0000256" key="2">
    <source>
        <dbReference type="ARBA" id="ARBA00022490"/>
    </source>
</evidence>
<evidence type="ECO:0000313" key="18">
    <source>
        <dbReference type="Proteomes" id="UP000472277"/>
    </source>
</evidence>
<dbReference type="PANTHER" id="PTHR47971">
    <property type="entry name" value="KINESIN-RELATED PROTEIN 6"/>
    <property type="match status" value="1"/>
</dbReference>
<dbReference type="Gene3D" id="3.40.850.10">
    <property type="entry name" value="Kinesin motor domain"/>
    <property type="match status" value="1"/>
</dbReference>
<sequence length="646" mass="73208">MVTSLNEDNESVTVEWIENGDTKGKEIDLESIFALNPDVAPEEEVVQSPETPPASSISSAAKQINQPEPPPPAALTALQTQQMTLQQQQNARRKSNCVKEVEKLQEKRERRRLQQQELREKKAQEVDVTVPNYEIMCMIRDFRASLDYRPLTTADLIDEEHRICVCVRARPLNKKELTMKDLDVITIPSKDVVMVHEPKQKVDLTRYLENQTFRFDYAFDDSTDNDMVYRFTARPLVETIFERGMATCFAYGQTGSGKTHTMGGDFSGKNQDCSKGIYALAARDVFLMLKKPNYKKLDLNVFATFFEIYSGKVFDLLNRKAKLRVLEDGKQQVQVVGLQERDVKCTEDVLKLIEVGNSCRTSGQTSANAHSSRSHAVFQIILRRRGKMHGKFSLIDLAGNERGADTSSADRQTRLEGAEINKSLLALKECIRALGRNKPHTPFRASKLTQVLRDSFIGENSRTCMIATISPGMASCENTLNTLRYANRVKELTVDPGVMMEGRGGGGGHSVTQLEVLEAQWGVGSSPQRDDLKLLCEQNEEEVSPQLFTFHEAVSQLVEMEEQVLEDHRAVFQESIRWLEDEKVLLEMTEEVDYDVDSYATQLEQILDQKIDILTELRDKVKGFRSTLQEEEQASKQINPKRPRAL</sequence>
<dbReference type="InterPro" id="IPR054473">
    <property type="entry name" value="KIF2A-like_N"/>
</dbReference>
<protein>
    <recommendedName>
        <fullName evidence="13">Kinesin-like protein</fullName>
    </recommendedName>
</protein>
<keyword evidence="7 12" id="KW-0067">ATP-binding</keyword>
<keyword evidence="9 12" id="KW-0505">Motor protein</keyword>
<dbReference type="Ensembl" id="ENSSTUT00000059757.1">
    <property type="protein sequence ID" value="ENSSTUP00000057012.1"/>
    <property type="gene ID" value="ENSSTUG00000023954.1"/>
</dbReference>
<dbReference type="AlphaFoldDB" id="A0A674ADJ0"/>
<feature type="region of interest" description="Disordered" evidence="15">
    <location>
        <begin position="40"/>
        <end position="71"/>
    </location>
</feature>
<comment type="similarity">
    <text evidence="12 13">Belongs to the TRAFAC class myosin-kinesin ATPase superfamily. Kinesin family.</text>
</comment>
<keyword evidence="2" id="KW-0963">Cytoplasm</keyword>
<keyword evidence="4 13" id="KW-0493">Microtubule</keyword>
<comment type="subcellular location">
    <subcellularLocation>
        <location evidence="1">Cytoplasm</location>
        <location evidence="1">Cytoskeleton</location>
    </subcellularLocation>
</comment>
<dbReference type="GO" id="GO:0005874">
    <property type="term" value="C:microtubule"/>
    <property type="evidence" value="ECO:0007669"/>
    <property type="project" value="UniProtKB-KW"/>
</dbReference>
<dbReference type="InterPro" id="IPR027640">
    <property type="entry name" value="Kinesin-like_fam"/>
</dbReference>
<keyword evidence="18" id="KW-1185">Reference proteome</keyword>
<dbReference type="InterPro" id="IPR019821">
    <property type="entry name" value="Kinesin_motor_CS"/>
</dbReference>
<dbReference type="GO" id="GO:0008017">
    <property type="term" value="F:microtubule binding"/>
    <property type="evidence" value="ECO:0007669"/>
    <property type="project" value="InterPro"/>
</dbReference>
<feature type="compositionally biased region" description="Polar residues" evidence="15">
    <location>
        <begin position="53"/>
        <end position="65"/>
    </location>
</feature>
<dbReference type="PROSITE" id="PS50067">
    <property type="entry name" value="KINESIN_MOTOR_2"/>
    <property type="match status" value="1"/>
</dbReference>
<dbReference type="GO" id="GO:0003777">
    <property type="term" value="F:microtubule motor activity"/>
    <property type="evidence" value="ECO:0007669"/>
    <property type="project" value="InterPro"/>
</dbReference>
<dbReference type="Pfam" id="PF22923">
    <property type="entry name" value="KIF2A-like_1st"/>
    <property type="match status" value="1"/>
</dbReference>
<name>A0A674ADJ0_SALTR</name>
<keyword evidence="8 14" id="KW-0175">Coiled coil</keyword>
<keyword evidence="3" id="KW-0132">Cell division</keyword>
<evidence type="ECO:0000256" key="12">
    <source>
        <dbReference type="PROSITE-ProRule" id="PRU00283"/>
    </source>
</evidence>
<proteinExistence type="inferred from homology"/>